<sequence length="51" mass="5989">MIVQCNETQLLRLALVSVLRSHERGRYNCSLTLEFSDCIIHKEAQENFCIY</sequence>
<evidence type="ECO:0000313" key="2">
    <source>
        <dbReference type="WBParaSite" id="PEQ_0000386201-mRNA-1"/>
    </source>
</evidence>
<dbReference type="AlphaFoldDB" id="A0A914RGF7"/>
<keyword evidence="1" id="KW-1185">Reference proteome</keyword>
<dbReference type="Proteomes" id="UP000887564">
    <property type="component" value="Unplaced"/>
</dbReference>
<name>A0A914RGF7_PAREQ</name>
<proteinExistence type="predicted"/>
<protein>
    <submittedName>
        <fullName evidence="2">Uncharacterized protein</fullName>
    </submittedName>
</protein>
<evidence type="ECO:0000313" key="1">
    <source>
        <dbReference type="Proteomes" id="UP000887564"/>
    </source>
</evidence>
<accession>A0A914RGF7</accession>
<organism evidence="1 2">
    <name type="scientific">Parascaris equorum</name>
    <name type="common">Equine roundworm</name>
    <dbReference type="NCBI Taxonomy" id="6256"/>
    <lineage>
        <taxon>Eukaryota</taxon>
        <taxon>Metazoa</taxon>
        <taxon>Ecdysozoa</taxon>
        <taxon>Nematoda</taxon>
        <taxon>Chromadorea</taxon>
        <taxon>Rhabditida</taxon>
        <taxon>Spirurina</taxon>
        <taxon>Ascaridomorpha</taxon>
        <taxon>Ascaridoidea</taxon>
        <taxon>Ascarididae</taxon>
        <taxon>Parascaris</taxon>
    </lineage>
</organism>
<dbReference type="WBParaSite" id="PEQ_0000386201-mRNA-1">
    <property type="protein sequence ID" value="PEQ_0000386201-mRNA-1"/>
    <property type="gene ID" value="PEQ_0000386201"/>
</dbReference>
<reference evidence="2" key="1">
    <citation type="submission" date="2022-11" db="UniProtKB">
        <authorList>
            <consortium name="WormBaseParasite"/>
        </authorList>
    </citation>
    <scope>IDENTIFICATION</scope>
</reference>